<dbReference type="PANTHER" id="PTHR47926">
    <property type="entry name" value="PENTATRICOPEPTIDE REPEAT-CONTAINING PROTEIN"/>
    <property type="match status" value="1"/>
</dbReference>
<name>A0A9P0YIT2_CUSEU</name>
<dbReference type="PANTHER" id="PTHR47926:SF451">
    <property type="entry name" value="TETRATRICOPEPTIDE-LIKE HELICAL DOMAIN SUPERFAMILY"/>
    <property type="match status" value="1"/>
</dbReference>
<proteinExistence type="predicted"/>
<dbReference type="FunFam" id="1.25.40.10:FF:000351">
    <property type="entry name" value="Pentatricopeptide repeat-containing protein"/>
    <property type="match status" value="1"/>
</dbReference>
<dbReference type="InterPro" id="IPR011990">
    <property type="entry name" value="TPR-like_helical_dom_sf"/>
</dbReference>
<dbReference type="InterPro" id="IPR046960">
    <property type="entry name" value="PPR_At4g14850-like_plant"/>
</dbReference>
<keyword evidence="4" id="KW-1185">Reference proteome</keyword>
<evidence type="ECO:0000256" key="2">
    <source>
        <dbReference type="PROSITE-ProRule" id="PRU00708"/>
    </source>
</evidence>
<dbReference type="GO" id="GO:0009451">
    <property type="term" value="P:RNA modification"/>
    <property type="evidence" value="ECO:0007669"/>
    <property type="project" value="InterPro"/>
</dbReference>
<gene>
    <name evidence="3" type="ORF">CEURO_LOCUS1387</name>
</gene>
<evidence type="ECO:0000256" key="1">
    <source>
        <dbReference type="ARBA" id="ARBA00022737"/>
    </source>
</evidence>
<feature type="repeat" description="PPR" evidence="2">
    <location>
        <begin position="219"/>
        <end position="253"/>
    </location>
</feature>
<dbReference type="Pfam" id="PF01535">
    <property type="entry name" value="PPR"/>
    <property type="match status" value="4"/>
</dbReference>
<dbReference type="InterPro" id="IPR002885">
    <property type="entry name" value="PPR_rpt"/>
</dbReference>
<sequence length="747" mass="83101">MNKLLPNTFHCPLSSPQSTCTKSFNAIINRLSREGAYYQIILTYASMLKASVPPDTFTYPSLLKACTSLNLFHLGLSVHQHVLVNGFCADPYIASSLITYYSKYGYTGKARNVFDKMREKSIVLYTAIIGCYARNGDTNNALLLYSSMQQDRIKPSAVTVLTLLSGVTESDLVRCLHSSIVKYGFTSHLVLMNCMLSLYSKCERVDCGREVFESMHEKDVVSWNSLISGYILMGNTNEILRLMSRMWFEGLHPDSQTYGSLVSAISKGGSFEIGRLAHGQIIAQGFELDVHLETSLIVMYLKCGQLEYAFHIFEKANNKDAVLWTSVISGLVQNEHPNKALEVFRGMLGSRTIPSTNTLASVLASCSQLGLLKVGTSIHGYIVRQRIVMDSPAQNSLVTMYSRCGFLKQSLAIFNMIEKKDLVSWNAIVAGHAQNGDLSTAFHMFNGMRITHQKPDSITIVTLLQACASTGGFQQGKWVHNFVIRTCLGPCIMIDTALVDMYCKCGDMNTARKCFDKMEEHDLVSWSTIIAGYGSHGEGKIALEMYSRLVKSGTVPNSVIFLTILYACSHNGLVEQGMNLFESMRNDFGIEPEVEHCACVVDLLCRAGRVRDAYGFYKTWFPNPMIDVLGILLDSCRGNKGLVDMGDCIATEISVLELDDAGKYVQLARSYASNTRWEGVGKVWLQMKNLGLKKLPGWSFIDLQGNITAFFMGHSSHPEHENIVSLLNILSRESREMVIMPDLQLYG</sequence>
<organism evidence="3 4">
    <name type="scientific">Cuscuta europaea</name>
    <name type="common">European dodder</name>
    <dbReference type="NCBI Taxonomy" id="41803"/>
    <lineage>
        <taxon>Eukaryota</taxon>
        <taxon>Viridiplantae</taxon>
        <taxon>Streptophyta</taxon>
        <taxon>Embryophyta</taxon>
        <taxon>Tracheophyta</taxon>
        <taxon>Spermatophyta</taxon>
        <taxon>Magnoliopsida</taxon>
        <taxon>eudicotyledons</taxon>
        <taxon>Gunneridae</taxon>
        <taxon>Pentapetalae</taxon>
        <taxon>asterids</taxon>
        <taxon>lamiids</taxon>
        <taxon>Solanales</taxon>
        <taxon>Convolvulaceae</taxon>
        <taxon>Cuscuteae</taxon>
        <taxon>Cuscuta</taxon>
        <taxon>Cuscuta subgen. Cuscuta</taxon>
    </lineage>
</organism>
<accession>A0A9P0YIT2</accession>
<dbReference type="InterPro" id="IPR046848">
    <property type="entry name" value="E_motif"/>
</dbReference>
<reference evidence="3" key="1">
    <citation type="submission" date="2022-07" db="EMBL/GenBank/DDBJ databases">
        <authorList>
            <person name="Macas J."/>
            <person name="Novak P."/>
            <person name="Neumann P."/>
        </authorList>
    </citation>
    <scope>NUCLEOTIDE SEQUENCE</scope>
</reference>
<feature type="repeat" description="PPR" evidence="2">
    <location>
        <begin position="320"/>
        <end position="354"/>
    </location>
</feature>
<evidence type="ECO:0000313" key="3">
    <source>
        <dbReference type="EMBL" id="CAH9059258.1"/>
    </source>
</evidence>
<keyword evidence="1" id="KW-0677">Repeat</keyword>
<dbReference type="GO" id="GO:0099402">
    <property type="term" value="P:plant organ development"/>
    <property type="evidence" value="ECO:0007669"/>
    <property type="project" value="UniProtKB-ARBA"/>
</dbReference>
<dbReference type="PROSITE" id="PS51375">
    <property type="entry name" value="PPR"/>
    <property type="match status" value="5"/>
</dbReference>
<dbReference type="EMBL" id="CAMAPE010000004">
    <property type="protein sequence ID" value="CAH9059258.1"/>
    <property type="molecule type" value="Genomic_DNA"/>
</dbReference>
<evidence type="ECO:0000313" key="4">
    <source>
        <dbReference type="Proteomes" id="UP001152484"/>
    </source>
</evidence>
<feature type="repeat" description="PPR" evidence="2">
    <location>
        <begin position="421"/>
        <end position="455"/>
    </location>
</feature>
<dbReference type="NCBIfam" id="TIGR00756">
    <property type="entry name" value="PPR"/>
    <property type="match status" value="8"/>
</dbReference>
<dbReference type="GO" id="GO:0003723">
    <property type="term" value="F:RNA binding"/>
    <property type="evidence" value="ECO:0007669"/>
    <property type="project" value="InterPro"/>
</dbReference>
<dbReference type="FunFam" id="1.25.40.10:FF:000158">
    <property type="entry name" value="pentatricopeptide repeat-containing protein At2g33680"/>
    <property type="match status" value="1"/>
</dbReference>
<dbReference type="Proteomes" id="UP001152484">
    <property type="component" value="Unassembled WGS sequence"/>
</dbReference>
<dbReference type="Gene3D" id="1.25.40.10">
    <property type="entry name" value="Tetratricopeptide repeat domain"/>
    <property type="match status" value="5"/>
</dbReference>
<dbReference type="FunFam" id="1.25.40.10:FF:000436">
    <property type="entry name" value="Pentatricopeptide repeat-containing protein At5g39350 family"/>
    <property type="match status" value="1"/>
</dbReference>
<dbReference type="FunFam" id="1.25.40.10:FF:000682">
    <property type="entry name" value="Pentatricopeptide repeat-containing protein At3g16610"/>
    <property type="match status" value="1"/>
</dbReference>
<dbReference type="Pfam" id="PF20431">
    <property type="entry name" value="E_motif"/>
    <property type="match status" value="1"/>
</dbReference>
<protein>
    <recommendedName>
        <fullName evidence="5">Pentatricopeptide repeat-containing protein</fullName>
    </recommendedName>
</protein>
<evidence type="ECO:0008006" key="5">
    <source>
        <dbReference type="Google" id="ProtNLM"/>
    </source>
</evidence>
<feature type="repeat" description="PPR" evidence="2">
    <location>
        <begin position="121"/>
        <end position="155"/>
    </location>
</feature>
<feature type="repeat" description="PPR" evidence="2">
    <location>
        <begin position="522"/>
        <end position="556"/>
    </location>
</feature>
<comment type="caution">
    <text evidence="3">The sequence shown here is derived from an EMBL/GenBank/DDBJ whole genome shotgun (WGS) entry which is preliminary data.</text>
</comment>
<dbReference type="AlphaFoldDB" id="A0A9P0YIT2"/>
<dbReference type="Pfam" id="PF13041">
    <property type="entry name" value="PPR_2"/>
    <property type="match status" value="3"/>
</dbReference>
<dbReference type="OrthoDB" id="185373at2759"/>